<evidence type="ECO:0000256" key="1">
    <source>
        <dbReference type="SAM" id="MobiDB-lite"/>
    </source>
</evidence>
<dbReference type="AlphaFoldDB" id="A0A5E4M4N5"/>
<evidence type="ECO:0000313" key="3">
    <source>
        <dbReference type="Proteomes" id="UP000325440"/>
    </source>
</evidence>
<dbReference type="Proteomes" id="UP000325440">
    <property type="component" value="Unassembled WGS sequence"/>
</dbReference>
<feature type="region of interest" description="Disordered" evidence="1">
    <location>
        <begin position="1"/>
        <end position="40"/>
    </location>
</feature>
<evidence type="ECO:0000313" key="2">
    <source>
        <dbReference type="EMBL" id="VVC27112.1"/>
    </source>
</evidence>
<keyword evidence="3" id="KW-1185">Reference proteome</keyword>
<accession>A0A5E4M4N5</accession>
<gene>
    <name evidence="2" type="ORF">CINCED_3A009019</name>
</gene>
<protein>
    <submittedName>
        <fullName evidence="2">Uncharacterized protein</fullName>
    </submittedName>
</protein>
<reference evidence="2 3" key="1">
    <citation type="submission" date="2019-08" db="EMBL/GenBank/DDBJ databases">
        <authorList>
            <person name="Alioto T."/>
            <person name="Alioto T."/>
            <person name="Gomez Garrido J."/>
        </authorList>
    </citation>
    <scope>NUCLEOTIDE SEQUENCE [LARGE SCALE GENOMIC DNA]</scope>
</reference>
<dbReference type="EMBL" id="CABPRJ010000062">
    <property type="protein sequence ID" value="VVC27112.1"/>
    <property type="molecule type" value="Genomic_DNA"/>
</dbReference>
<organism evidence="2 3">
    <name type="scientific">Cinara cedri</name>
    <dbReference type="NCBI Taxonomy" id="506608"/>
    <lineage>
        <taxon>Eukaryota</taxon>
        <taxon>Metazoa</taxon>
        <taxon>Ecdysozoa</taxon>
        <taxon>Arthropoda</taxon>
        <taxon>Hexapoda</taxon>
        <taxon>Insecta</taxon>
        <taxon>Pterygota</taxon>
        <taxon>Neoptera</taxon>
        <taxon>Paraneoptera</taxon>
        <taxon>Hemiptera</taxon>
        <taxon>Sternorrhyncha</taxon>
        <taxon>Aphidomorpha</taxon>
        <taxon>Aphidoidea</taxon>
        <taxon>Aphididae</taxon>
        <taxon>Lachninae</taxon>
        <taxon>Cinara</taxon>
    </lineage>
</organism>
<sequence length="104" mass="11756">MVPIAARIHRRHRGPSSAPNGVSTWARKPPEVGYISTNGANDRLRTSHDATWRLVREKIGESTTWRGEPEVSKFSPDTTSVGSYPHSPDRENLHVSRINSQRHY</sequence>
<name>A0A5E4M4N5_9HEMI</name>
<proteinExistence type="predicted"/>
<feature type="region of interest" description="Disordered" evidence="1">
    <location>
        <begin position="63"/>
        <end position="104"/>
    </location>
</feature>